<evidence type="ECO:0000313" key="1">
    <source>
        <dbReference type="EMBL" id="KAB8033164.1"/>
    </source>
</evidence>
<accession>A0A833JED7</accession>
<proteinExistence type="predicted"/>
<gene>
    <name evidence="1" type="ORF">GCL57_00270</name>
</gene>
<dbReference type="AlphaFoldDB" id="A0A833JED7"/>
<dbReference type="EMBL" id="WFLN01000004">
    <property type="protein sequence ID" value="KAB8033164.1"/>
    <property type="molecule type" value="Genomic_DNA"/>
</dbReference>
<dbReference type="Proteomes" id="UP000442694">
    <property type="component" value="Unassembled WGS sequence"/>
</dbReference>
<organism evidence="1 2">
    <name type="scientific">Fluviispira multicolorata</name>
    <dbReference type="NCBI Taxonomy" id="2654512"/>
    <lineage>
        <taxon>Bacteria</taxon>
        <taxon>Pseudomonadati</taxon>
        <taxon>Bdellovibrionota</taxon>
        <taxon>Oligoflexia</taxon>
        <taxon>Silvanigrellales</taxon>
        <taxon>Silvanigrellaceae</taxon>
        <taxon>Fluviispira</taxon>
    </lineage>
</organism>
<sequence length="148" mass="16254">MKFILKISFPIILGLTLISAKSKYSTKWNISNNSKESIILSCKNKAENGPSISMTTKKIEPKMTQIYDWGDTYYNDGLWLNAGTWQCSPQKNEALNTKALETFSTDWGESISLVLSHSKGELTLTKVLNGGSAAIAGKDSANVKTKVD</sequence>
<name>A0A833JED7_9BACT</name>
<reference evidence="1 2" key="1">
    <citation type="submission" date="2019-10" db="EMBL/GenBank/DDBJ databases">
        <title>New genus of Silvanigrellaceae.</title>
        <authorList>
            <person name="Pitt A."/>
            <person name="Hahn M.W."/>
        </authorList>
    </citation>
    <scope>NUCLEOTIDE SEQUENCE [LARGE SCALE GENOMIC DNA]</scope>
    <source>
        <strain evidence="1 2">33A1-SZDP</strain>
    </source>
</reference>
<evidence type="ECO:0000313" key="2">
    <source>
        <dbReference type="Proteomes" id="UP000442694"/>
    </source>
</evidence>
<protein>
    <submittedName>
        <fullName evidence="1">Uncharacterized protein</fullName>
    </submittedName>
</protein>
<dbReference type="RefSeq" id="WP_152211252.1">
    <property type="nucleotide sequence ID" value="NZ_WFLN01000004.1"/>
</dbReference>
<comment type="caution">
    <text evidence="1">The sequence shown here is derived from an EMBL/GenBank/DDBJ whole genome shotgun (WGS) entry which is preliminary data.</text>
</comment>
<keyword evidence="2" id="KW-1185">Reference proteome</keyword>